<evidence type="ECO:0000256" key="12">
    <source>
        <dbReference type="ARBA" id="ARBA00023185"/>
    </source>
</evidence>
<reference evidence="17" key="1">
    <citation type="submission" date="2023-03" db="EMBL/GenBank/DDBJ databases">
        <authorList>
            <person name="Julca I."/>
        </authorList>
    </citation>
    <scope>NUCLEOTIDE SEQUENCE</scope>
</reference>
<dbReference type="InterPro" id="IPR033138">
    <property type="entry name" value="Cu_oxidase_CS"/>
</dbReference>
<gene>
    <name evidence="17" type="ORF">OLC1_LOCUS518</name>
</gene>
<evidence type="ECO:0000259" key="15">
    <source>
        <dbReference type="Pfam" id="PF07731"/>
    </source>
</evidence>
<accession>A0AAV1BWS9</accession>
<comment type="similarity">
    <text evidence="3 13">Belongs to the multicopper oxidase family.</text>
</comment>
<protein>
    <recommendedName>
        <fullName evidence="4 13">Laccase</fullName>
        <ecNumber evidence="4 13">1.10.3.2</ecNumber>
    </recommendedName>
    <alternativeName>
        <fullName evidence="13">Benzenediol:oxygen oxidoreductase</fullName>
    </alternativeName>
    <alternativeName>
        <fullName evidence="13">Diphenol oxidase</fullName>
    </alternativeName>
    <alternativeName>
        <fullName evidence="13">Urishiol oxidase</fullName>
    </alternativeName>
</protein>
<keyword evidence="10 13" id="KW-0186">Copper</keyword>
<dbReference type="InterPro" id="IPR034285">
    <property type="entry name" value="CuRO_2_LCC"/>
</dbReference>
<keyword evidence="6 13" id="KW-0964">Secreted</keyword>
<dbReference type="PANTHER" id="PTHR11709:SF292">
    <property type="entry name" value="LACCASE-1"/>
    <property type="match status" value="1"/>
</dbReference>
<evidence type="ECO:0000256" key="10">
    <source>
        <dbReference type="ARBA" id="ARBA00023008"/>
    </source>
</evidence>
<keyword evidence="8 13" id="KW-0677">Repeat</keyword>
<dbReference type="Pfam" id="PF07731">
    <property type="entry name" value="Cu-oxidase_2"/>
    <property type="match status" value="1"/>
</dbReference>
<dbReference type="AlphaFoldDB" id="A0AAV1BWS9"/>
<evidence type="ECO:0000256" key="2">
    <source>
        <dbReference type="ARBA" id="ARBA00004271"/>
    </source>
</evidence>
<comment type="function">
    <text evidence="13">Lignin degradation and detoxification of lignin-derived products.</text>
</comment>
<dbReference type="Gene3D" id="2.60.40.420">
    <property type="entry name" value="Cupredoxins - blue copper proteins"/>
    <property type="match status" value="3"/>
</dbReference>
<name>A0AAV1BWS9_OLDCO</name>
<dbReference type="SUPFAM" id="SSF49503">
    <property type="entry name" value="Cupredoxins"/>
    <property type="match status" value="3"/>
</dbReference>
<comment type="catalytic activity">
    <reaction evidence="1 13">
        <text>4 hydroquinone + O2 = 4 benzosemiquinone + 2 H2O</text>
        <dbReference type="Rhea" id="RHEA:11276"/>
        <dbReference type="ChEBI" id="CHEBI:15377"/>
        <dbReference type="ChEBI" id="CHEBI:15379"/>
        <dbReference type="ChEBI" id="CHEBI:17594"/>
        <dbReference type="ChEBI" id="CHEBI:17977"/>
        <dbReference type="EC" id="1.10.3.2"/>
    </reaction>
</comment>
<evidence type="ECO:0000313" key="18">
    <source>
        <dbReference type="Proteomes" id="UP001161247"/>
    </source>
</evidence>
<sequence length="577" mass="65052">MGNYQHLLLLILGVFWLTISLPCSVSSTTRRFEFNVKWKNVKRLCYTKSILTVNGEYPGPTIIVHEGDHVQVKVTNQVAMNTTIHWHGIRQYRSGWADGPAYITQCPIGFGKSYTYKFTIVDQRGTLWWHAHFSWQRATVNGAFMIYPRMPYPFSLPVQDEIPIIFGEWWNSNVMSIEDEMILTGDGPISSDAYTINGLPGPLYSCSLKDTFIRTVEYGKTYLLRIINAALNDELFFAVANHSLTVVEIDAVYTKPFTTNAIMIAPGQTTNVLLTANQNPDSTRMFVMAARPYLTSVFPFNNSTTIGFLRYKTTETETKPPYYNSTKLPKNLPAMEDTNFATNFANQLKSLASFQYPCKVPKKVQKQVITTISLNLQDCPANETCKGYLNKRFSASMNNQSFIRPSISILESHYKSLKSDVLFSGFPENPPFPFNYTGVDPVKENLNTQFGSRMIVVPYGTTLEIVLQDTNFLNPENHPIHIHGHNFFIVGRGFGNYDPEKDPLSYNLVDPPERNTVAVPVGGWAALRINADNPGVWFIHCHLEEHTTWGLATGLIVLGGNHPSQNLLLPPPDFPTC</sequence>
<dbReference type="InterPro" id="IPR011707">
    <property type="entry name" value="Cu-oxidase-like_N"/>
</dbReference>
<dbReference type="GO" id="GO:0005507">
    <property type="term" value="F:copper ion binding"/>
    <property type="evidence" value="ECO:0007669"/>
    <property type="project" value="InterPro"/>
</dbReference>
<dbReference type="InterPro" id="IPR011706">
    <property type="entry name" value="Cu-oxidase_C"/>
</dbReference>
<comment type="subcellular location">
    <subcellularLocation>
        <location evidence="2 13">Secreted</location>
        <location evidence="2 13">Extracellular space</location>
        <location evidence="2 13">Apoplast</location>
    </subcellularLocation>
</comment>
<evidence type="ECO:0000256" key="6">
    <source>
        <dbReference type="ARBA" id="ARBA00022525"/>
    </source>
</evidence>
<evidence type="ECO:0000256" key="7">
    <source>
        <dbReference type="ARBA" id="ARBA00022723"/>
    </source>
</evidence>
<dbReference type="InterPro" id="IPR034288">
    <property type="entry name" value="CuRO_1_LCC"/>
</dbReference>
<dbReference type="PANTHER" id="PTHR11709">
    <property type="entry name" value="MULTI-COPPER OXIDASE"/>
    <property type="match status" value="1"/>
</dbReference>
<evidence type="ECO:0000256" key="4">
    <source>
        <dbReference type="ARBA" id="ARBA00012297"/>
    </source>
</evidence>
<keyword evidence="11" id="KW-0325">Glycoprotein</keyword>
<feature type="domain" description="Plastocyanin-like" evidence="15">
    <location>
        <begin position="426"/>
        <end position="557"/>
    </location>
</feature>
<dbReference type="InterPro" id="IPR034289">
    <property type="entry name" value="CuRO_3_LCC"/>
</dbReference>
<dbReference type="Proteomes" id="UP001161247">
    <property type="component" value="Chromosome 1"/>
</dbReference>
<organism evidence="17 18">
    <name type="scientific">Oldenlandia corymbosa var. corymbosa</name>
    <dbReference type="NCBI Taxonomy" id="529605"/>
    <lineage>
        <taxon>Eukaryota</taxon>
        <taxon>Viridiplantae</taxon>
        <taxon>Streptophyta</taxon>
        <taxon>Embryophyta</taxon>
        <taxon>Tracheophyta</taxon>
        <taxon>Spermatophyta</taxon>
        <taxon>Magnoliopsida</taxon>
        <taxon>eudicotyledons</taxon>
        <taxon>Gunneridae</taxon>
        <taxon>Pentapetalae</taxon>
        <taxon>asterids</taxon>
        <taxon>lamiids</taxon>
        <taxon>Gentianales</taxon>
        <taxon>Rubiaceae</taxon>
        <taxon>Rubioideae</taxon>
        <taxon>Spermacoceae</taxon>
        <taxon>Hedyotis-Oldenlandia complex</taxon>
        <taxon>Oldenlandia</taxon>
    </lineage>
</organism>
<keyword evidence="18" id="KW-1185">Reference proteome</keyword>
<dbReference type="CDD" id="cd13849">
    <property type="entry name" value="CuRO_1_LCC_plant"/>
    <property type="match status" value="1"/>
</dbReference>
<dbReference type="CDD" id="cd13897">
    <property type="entry name" value="CuRO_3_LCC_plant"/>
    <property type="match status" value="1"/>
</dbReference>
<keyword evidence="7 13" id="KW-0479">Metal-binding</keyword>
<evidence type="ECO:0000256" key="5">
    <source>
        <dbReference type="ARBA" id="ARBA00022523"/>
    </source>
</evidence>
<dbReference type="PROSITE" id="PS00080">
    <property type="entry name" value="MULTICOPPER_OXIDASE2"/>
    <property type="match status" value="1"/>
</dbReference>
<dbReference type="InterPro" id="IPR001117">
    <property type="entry name" value="Cu-oxidase_2nd"/>
</dbReference>
<comment type="cofactor">
    <cofactor evidence="13">
        <name>Cu cation</name>
        <dbReference type="ChEBI" id="CHEBI:23378"/>
    </cofactor>
    <text evidence="13">Binds 4 Cu cations per monomer.</text>
</comment>
<keyword evidence="13" id="KW-0732">Signal</keyword>
<evidence type="ECO:0000259" key="16">
    <source>
        <dbReference type="Pfam" id="PF07732"/>
    </source>
</evidence>
<evidence type="ECO:0000256" key="13">
    <source>
        <dbReference type="RuleBase" id="RU361119"/>
    </source>
</evidence>
<evidence type="ECO:0000256" key="9">
    <source>
        <dbReference type="ARBA" id="ARBA00023002"/>
    </source>
</evidence>
<dbReference type="NCBIfam" id="TIGR03389">
    <property type="entry name" value="laccase"/>
    <property type="match status" value="1"/>
</dbReference>
<keyword evidence="5 13" id="KW-0052">Apoplast</keyword>
<dbReference type="EMBL" id="OX459118">
    <property type="protein sequence ID" value="CAI9087779.1"/>
    <property type="molecule type" value="Genomic_DNA"/>
</dbReference>
<dbReference type="FunFam" id="2.60.40.420:FF:000062">
    <property type="entry name" value="Laccase"/>
    <property type="match status" value="1"/>
</dbReference>
<proteinExistence type="inferred from homology"/>
<dbReference type="InterPro" id="IPR008972">
    <property type="entry name" value="Cupredoxin"/>
</dbReference>
<dbReference type="InterPro" id="IPR017761">
    <property type="entry name" value="Laccase"/>
</dbReference>
<dbReference type="GO" id="GO:0052716">
    <property type="term" value="F:hydroquinone:oxygen oxidoreductase activity"/>
    <property type="evidence" value="ECO:0007669"/>
    <property type="project" value="UniProtKB-EC"/>
</dbReference>
<evidence type="ECO:0000256" key="11">
    <source>
        <dbReference type="ARBA" id="ARBA00023180"/>
    </source>
</evidence>
<evidence type="ECO:0000256" key="3">
    <source>
        <dbReference type="ARBA" id="ARBA00010609"/>
    </source>
</evidence>
<feature type="chain" id="PRO_5043111768" description="Laccase" evidence="13">
    <location>
        <begin position="21"/>
        <end position="577"/>
    </location>
</feature>
<dbReference type="GO" id="GO:0048046">
    <property type="term" value="C:apoplast"/>
    <property type="evidence" value="ECO:0007669"/>
    <property type="project" value="UniProtKB-SubCell"/>
</dbReference>
<dbReference type="EC" id="1.10.3.2" evidence="4 13"/>
<dbReference type="GO" id="GO:0046274">
    <property type="term" value="P:lignin catabolic process"/>
    <property type="evidence" value="ECO:0007669"/>
    <property type="project" value="UniProtKB-KW"/>
</dbReference>
<evidence type="ECO:0000259" key="14">
    <source>
        <dbReference type="Pfam" id="PF00394"/>
    </source>
</evidence>
<dbReference type="Pfam" id="PF00394">
    <property type="entry name" value="Cu-oxidase"/>
    <property type="match status" value="1"/>
</dbReference>
<evidence type="ECO:0000256" key="8">
    <source>
        <dbReference type="ARBA" id="ARBA00022737"/>
    </source>
</evidence>
<dbReference type="Pfam" id="PF07732">
    <property type="entry name" value="Cu-oxidase_3"/>
    <property type="match status" value="1"/>
</dbReference>
<feature type="signal peptide" evidence="13">
    <location>
        <begin position="1"/>
        <end position="20"/>
    </location>
</feature>
<dbReference type="InterPro" id="IPR002355">
    <property type="entry name" value="Cu_oxidase_Cu_BS"/>
</dbReference>
<keyword evidence="12 13" id="KW-0439">Lignin degradation</keyword>
<dbReference type="InterPro" id="IPR045087">
    <property type="entry name" value="Cu-oxidase_fam"/>
</dbReference>
<feature type="domain" description="Plastocyanin-like" evidence="14">
    <location>
        <begin position="161"/>
        <end position="312"/>
    </location>
</feature>
<keyword evidence="9 13" id="KW-0560">Oxidoreductase</keyword>
<dbReference type="FunFam" id="2.60.40.420:FF:000049">
    <property type="entry name" value="Laccase"/>
    <property type="match status" value="1"/>
</dbReference>
<dbReference type="CDD" id="cd13875">
    <property type="entry name" value="CuRO_2_LCC_plant"/>
    <property type="match status" value="1"/>
</dbReference>
<evidence type="ECO:0000256" key="1">
    <source>
        <dbReference type="ARBA" id="ARBA00000349"/>
    </source>
</evidence>
<evidence type="ECO:0000313" key="17">
    <source>
        <dbReference type="EMBL" id="CAI9087779.1"/>
    </source>
</evidence>
<feature type="domain" description="Plastocyanin-like" evidence="16">
    <location>
        <begin position="35"/>
        <end position="149"/>
    </location>
</feature>
<dbReference type="PROSITE" id="PS00079">
    <property type="entry name" value="MULTICOPPER_OXIDASE1"/>
    <property type="match status" value="1"/>
</dbReference>